<feature type="domain" description="RNA polymerase sigma factor 70 region 4 type 2" evidence="6">
    <location>
        <begin position="126"/>
        <end position="170"/>
    </location>
</feature>
<organism evidence="7 8">
    <name type="scientific">Fodinibius roseus</name>
    <dbReference type="NCBI Taxonomy" id="1194090"/>
    <lineage>
        <taxon>Bacteria</taxon>
        <taxon>Pseudomonadati</taxon>
        <taxon>Balneolota</taxon>
        <taxon>Balneolia</taxon>
        <taxon>Balneolales</taxon>
        <taxon>Balneolaceae</taxon>
        <taxon>Fodinibius</taxon>
    </lineage>
</organism>
<dbReference type="OrthoDB" id="659577at2"/>
<evidence type="ECO:0000256" key="2">
    <source>
        <dbReference type="ARBA" id="ARBA00023015"/>
    </source>
</evidence>
<dbReference type="SUPFAM" id="SSF88946">
    <property type="entry name" value="Sigma2 domain of RNA polymerase sigma factors"/>
    <property type="match status" value="1"/>
</dbReference>
<feature type="domain" description="RNA polymerase sigma-70 region 2" evidence="5">
    <location>
        <begin position="24"/>
        <end position="90"/>
    </location>
</feature>
<proteinExistence type="inferred from homology"/>
<dbReference type="Gene3D" id="1.10.10.10">
    <property type="entry name" value="Winged helix-like DNA-binding domain superfamily/Winged helix DNA-binding domain"/>
    <property type="match status" value="1"/>
</dbReference>
<keyword evidence="3" id="KW-0731">Sigma factor</keyword>
<evidence type="ECO:0000256" key="1">
    <source>
        <dbReference type="ARBA" id="ARBA00010641"/>
    </source>
</evidence>
<dbReference type="AlphaFoldDB" id="A0A1M5L971"/>
<reference evidence="7 8" key="1">
    <citation type="submission" date="2016-11" db="EMBL/GenBank/DDBJ databases">
        <authorList>
            <person name="Jaros S."/>
            <person name="Januszkiewicz K."/>
            <person name="Wedrychowicz H."/>
        </authorList>
    </citation>
    <scope>NUCLEOTIDE SEQUENCE [LARGE SCALE GENOMIC DNA]</scope>
    <source>
        <strain evidence="7 8">DSM 21986</strain>
    </source>
</reference>
<dbReference type="NCBIfam" id="TIGR02937">
    <property type="entry name" value="sigma70-ECF"/>
    <property type="match status" value="1"/>
</dbReference>
<dbReference type="RefSeq" id="WP_073068491.1">
    <property type="nucleotide sequence ID" value="NZ_FQUS01000039.1"/>
</dbReference>
<dbReference type="InterPro" id="IPR013325">
    <property type="entry name" value="RNA_pol_sigma_r2"/>
</dbReference>
<dbReference type="InterPro" id="IPR013324">
    <property type="entry name" value="RNA_pol_sigma_r3/r4-like"/>
</dbReference>
<dbReference type="CDD" id="cd06171">
    <property type="entry name" value="Sigma70_r4"/>
    <property type="match status" value="1"/>
</dbReference>
<dbReference type="EMBL" id="FQUS01000039">
    <property type="protein sequence ID" value="SHG61652.1"/>
    <property type="molecule type" value="Genomic_DNA"/>
</dbReference>
<evidence type="ECO:0000256" key="3">
    <source>
        <dbReference type="ARBA" id="ARBA00023082"/>
    </source>
</evidence>
<dbReference type="SUPFAM" id="SSF88659">
    <property type="entry name" value="Sigma3 and sigma4 domains of RNA polymerase sigma factors"/>
    <property type="match status" value="1"/>
</dbReference>
<protein>
    <submittedName>
        <fullName evidence="7">RNA polymerase sigma-70 factor, ECF subfamily</fullName>
    </submittedName>
</protein>
<keyword evidence="4" id="KW-0804">Transcription</keyword>
<keyword evidence="8" id="KW-1185">Reference proteome</keyword>
<sequence>MKGIDDHILVQRIKEGDRESFKKLYNRYHQPLYYLSKKYLKDEIFAKDAVQDIFVKVWKKRDELNASSSIKSFLFTMLKNHLLNMIRDKKNHRKILNELKHTDFSSSVSNPIENKVIYSEYLDFLKKAIKKLSPAERKVFQMKSFEGLSNDEIAERNEVSVNTVKTQYYLSSKFVRNYLKKHADLFIFLIVSLFQVKDSF</sequence>
<dbReference type="PANTHER" id="PTHR43133:SF46">
    <property type="entry name" value="RNA POLYMERASE SIGMA-70 FACTOR ECF SUBFAMILY"/>
    <property type="match status" value="1"/>
</dbReference>
<dbReference type="STRING" id="1194090.SAMN05443144_13910"/>
<dbReference type="Proteomes" id="UP000184041">
    <property type="component" value="Unassembled WGS sequence"/>
</dbReference>
<accession>A0A1M5L971</accession>
<keyword evidence="2" id="KW-0805">Transcription regulation</keyword>
<dbReference type="InterPro" id="IPR039425">
    <property type="entry name" value="RNA_pol_sigma-70-like"/>
</dbReference>
<dbReference type="GO" id="GO:0016987">
    <property type="term" value="F:sigma factor activity"/>
    <property type="evidence" value="ECO:0007669"/>
    <property type="project" value="UniProtKB-KW"/>
</dbReference>
<evidence type="ECO:0000313" key="8">
    <source>
        <dbReference type="Proteomes" id="UP000184041"/>
    </source>
</evidence>
<dbReference type="InterPro" id="IPR014284">
    <property type="entry name" value="RNA_pol_sigma-70_dom"/>
</dbReference>
<evidence type="ECO:0000256" key="4">
    <source>
        <dbReference type="ARBA" id="ARBA00023163"/>
    </source>
</evidence>
<gene>
    <name evidence="7" type="ORF">SAMN05443144_13910</name>
</gene>
<dbReference type="Pfam" id="PF08281">
    <property type="entry name" value="Sigma70_r4_2"/>
    <property type="match status" value="1"/>
</dbReference>
<dbReference type="Pfam" id="PF04542">
    <property type="entry name" value="Sigma70_r2"/>
    <property type="match status" value="1"/>
</dbReference>
<dbReference type="GO" id="GO:0003677">
    <property type="term" value="F:DNA binding"/>
    <property type="evidence" value="ECO:0007669"/>
    <property type="project" value="InterPro"/>
</dbReference>
<dbReference type="InterPro" id="IPR036388">
    <property type="entry name" value="WH-like_DNA-bd_sf"/>
</dbReference>
<evidence type="ECO:0000259" key="5">
    <source>
        <dbReference type="Pfam" id="PF04542"/>
    </source>
</evidence>
<dbReference type="InterPro" id="IPR007627">
    <property type="entry name" value="RNA_pol_sigma70_r2"/>
</dbReference>
<comment type="similarity">
    <text evidence="1">Belongs to the sigma-70 factor family. ECF subfamily.</text>
</comment>
<dbReference type="InterPro" id="IPR014327">
    <property type="entry name" value="RNA_pol_sigma70_bacteroid"/>
</dbReference>
<dbReference type="InterPro" id="IPR013249">
    <property type="entry name" value="RNA_pol_sigma70_r4_t2"/>
</dbReference>
<dbReference type="PANTHER" id="PTHR43133">
    <property type="entry name" value="RNA POLYMERASE ECF-TYPE SIGMA FACTO"/>
    <property type="match status" value="1"/>
</dbReference>
<dbReference type="GO" id="GO:0006352">
    <property type="term" value="P:DNA-templated transcription initiation"/>
    <property type="evidence" value="ECO:0007669"/>
    <property type="project" value="InterPro"/>
</dbReference>
<dbReference type="Gene3D" id="1.10.1740.10">
    <property type="match status" value="1"/>
</dbReference>
<evidence type="ECO:0000313" key="7">
    <source>
        <dbReference type="EMBL" id="SHG61652.1"/>
    </source>
</evidence>
<dbReference type="NCBIfam" id="TIGR02985">
    <property type="entry name" value="Sig70_bacteroi1"/>
    <property type="match status" value="1"/>
</dbReference>
<name>A0A1M5L971_9BACT</name>
<evidence type="ECO:0000259" key="6">
    <source>
        <dbReference type="Pfam" id="PF08281"/>
    </source>
</evidence>